<proteinExistence type="predicted"/>
<comment type="caution">
    <text evidence="1">The sequence shown here is derived from an EMBL/GenBank/DDBJ whole genome shotgun (WGS) entry which is preliminary data.</text>
</comment>
<reference evidence="1" key="1">
    <citation type="submission" date="2020-06" db="EMBL/GenBank/DDBJ databases">
        <title>WGS assembly of Ceratodon purpureus strain R40.</title>
        <authorList>
            <person name="Carey S.B."/>
            <person name="Jenkins J."/>
            <person name="Shu S."/>
            <person name="Lovell J.T."/>
            <person name="Sreedasyam A."/>
            <person name="Maumus F."/>
            <person name="Tiley G.P."/>
            <person name="Fernandez-Pozo N."/>
            <person name="Barry K."/>
            <person name="Chen C."/>
            <person name="Wang M."/>
            <person name="Lipzen A."/>
            <person name="Daum C."/>
            <person name="Saski C.A."/>
            <person name="Payton A.C."/>
            <person name="Mcbreen J.C."/>
            <person name="Conrad R.E."/>
            <person name="Kollar L.M."/>
            <person name="Olsson S."/>
            <person name="Huttunen S."/>
            <person name="Landis J.B."/>
            <person name="Wickett N.J."/>
            <person name="Johnson M.G."/>
            <person name="Rensing S.A."/>
            <person name="Grimwood J."/>
            <person name="Schmutz J."/>
            <person name="Mcdaniel S.F."/>
        </authorList>
    </citation>
    <scope>NUCLEOTIDE SEQUENCE</scope>
    <source>
        <strain evidence="1">R40</strain>
    </source>
</reference>
<keyword evidence="2" id="KW-1185">Reference proteome</keyword>
<gene>
    <name evidence="1" type="ORF">KC19_VG120500</name>
</gene>
<dbReference type="AlphaFoldDB" id="A0A8T0HPL5"/>
<dbReference type="EMBL" id="CM026426">
    <property type="protein sequence ID" value="KAG0572729.1"/>
    <property type="molecule type" value="Genomic_DNA"/>
</dbReference>
<dbReference type="Proteomes" id="UP000822688">
    <property type="component" value="Chromosome V"/>
</dbReference>
<name>A0A8T0HPL5_CERPU</name>
<protein>
    <submittedName>
        <fullName evidence="1">Uncharacterized protein</fullName>
    </submittedName>
</protein>
<evidence type="ECO:0000313" key="1">
    <source>
        <dbReference type="EMBL" id="KAG0572729.1"/>
    </source>
</evidence>
<sequence>MPELGFPHNERPVSGYDNPPSTSKFHTNLRLISLPSFSWMIVAQIRSWSFLTIWDATKETKHVVHIPSLTLHRWLAHRDGWVKGVKRVSVAVGPGHHHRGR</sequence>
<organism evidence="1 2">
    <name type="scientific">Ceratodon purpureus</name>
    <name type="common">Fire moss</name>
    <name type="synonym">Dicranum purpureum</name>
    <dbReference type="NCBI Taxonomy" id="3225"/>
    <lineage>
        <taxon>Eukaryota</taxon>
        <taxon>Viridiplantae</taxon>
        <taxon>Streptophyta</taxon>
        <taxon>Embryophyta</taxon>
        <taxon>Bryophyta</taxon>
        <taxon>Bryophytina</taxon>
        <taxon>Bryopsida</taxon>
        <taxon>Dicranidae</taxon>
        <taxon>Pseudoditrichales</taxon>
        <taxon>Ditrichaceae</taxon>
        <taxon>Ceratodon</taxon>
    </lineage>
</organism>
<evidence type="ECO:0000313" key="2">
    <source>
        <dbReference type="Proteomes" id="UP000822688"/>
    </source>
</evidence>
<accession>A0A8T0HPL5</accession>